<evidence type="ECO:0000313" key="2">
    <source>
        <dbReference type="EMBL" id="KZL87239.1"/>
    </source>
</evidence>
<reference evidence="2 3" key="1">
    <citation type="submission" date="2015-06" db="EMBL/GenBank/DDBJ databases">
        <title>Survival trade-offs in plant roots during colonization by closely related pathogenic and mutualistic fungi.</title>
        <authorList>
            <person name="Hacquard S."/>
            <person name="Kracher B."/>
            <person name="Hiruma K."/>
            <person name="Weinman A."/>
            <person name="Muench P."/>
            <person name="Garrido Oter R."/>
            <person name="Ver Loren van Themaat E."/>
            <person name="Dallerey J.-F."/>
            <person name="Damm U."/>
            <person name="Henrissat B."/>
            <person name="Lespinet O."/>
            <person name="Thon M."/>
            <person name="Kemen E."/>
            <person name="McHardy A.C."/>
            <person name="Schulze-Lefert P."/>
            <person name="O'Connell R.J."/>
        </authorList>
    </citation>
    <scope>NUCLEOTIDE SEQUENCE [LARGE SCALE GENOMIC DNA]</scope>
    <source>
        <strain evidence="2 3">MAFF 238704</strain>
    </source>
</reference>
<keyword evidence="1" id="KW-1133">Transmembrane helix</keyword>
<keyword evidence="1" id="KW-0472">Membrane</keyword>
<sequence>MDLVRWRLPLLFQIEISGGGYKWPRFDASSNAVEDAVMPIGRLPSANSDGNGNGIYRRVALQAAYILNILWPRTRSEKLDAQDSVQQRRRLTRRRPWIQADLAHMSIPVAGIGIAILAALVVGFDSGRLPAGGLGNGQIRNHLIEDTFCAARFASY</sequence>
<feature type="transmembrane region" description="Helical" evidence="1">
    <location>
        <begin position="102"/>
        <end position="124"/>
    </location>
</feature>
<comment type="caution">
    <text evidence="2">The sequence shown here is derived from an EMBL/GenBank/DDBJ whole genome shotgun (WGS) entry which is preliminary data.</text>
</comment>
<organism evidence="2 3">
    <name type="scientific">Colletotrichum incanum</name>
    <name type="common">Soybean anthracnose fungus</name>
    <dbReference type="NCBI Taxonomy" id="1573173"/>
    <lineage>
        <taxon>Eukaryota</taxon>
        <taxon>Fungi</taxon>
        <taxon>Dikarya</taxon>
        <taxon>Ascomycota</taxon>
        <taxon>Pezizomycotina</taxon>
        <taxon>Sordariomycetes</taxon>
        <taxon>Hypocreomycetidae</taxon>
        <taxon>Glomerellales</taxon>
        <taxon>Glomerellaceae</taxon>
        <taxon>Colletotrichum</taxon>
        <taxon>Colletotrichum spaethianum species complex</taxon>
    </lineage>
</organism>
<dbReference type="EMBL" id="LFIW01000320">
    <property type="protein sequence ID" value="KZL87239.1"/>
    <property type="molecule type" value="Genomic_DNA"/>
</dbReference>
<evidence type="ECO:0000256" key="1">
    <source>
        <dbReference type="SAM" id="Phobius"/>
    </source>
</evidence>
<protein>
    <submittedName>
        <fullName evidence="2">Uncharacterized protein</fullName>
    </submittedName>
</protein>
<evidence type="ECO:0000313" key="3">
    <source>
        <dbReference type="Proteomes" id="UP000076584"/>
    </source>
</evidence>
<name>A0A162PK16_COLIC</name>
<keyword evidence="1" id="KW-0812">Transmembrane</keyword>
<proteinExistence type="predicted"/>
<dbReference type="Proteomes" id="UP000076584">
    <property type="component" value="Unassembled WGS sequence"/>
</dbReference>
<gene>
    <name evidence="2" type="ORF">CI238_10860</name>
</gene>
<keyword evidence="3" id="KW-1185">Reference proteome</keyword>
<accession>A0A162PK16</accession>
<dbReference type="AlphaFoldDB" id="A0A162PK16"/>